<feature type="compositionally biased region" description="Basic and acidic residues" evidence="1">
    <location>
        <begin position="169"/>
        <end position="184"/>
    </location>
</feature>
<dbReference type="VEuPathDB" id="VectorBase:AMAM002317"/>
<keyword evidence="2" id="KW-0812">Transmembrane</keyword>
<name>A0A182S9F1_9DIPT</name>
<dbReference type="Proteomes" id="UP000075901">
    <property type="component" value="Unassembled WGS sequence"/>
</dbReference>
<dbReference type="AlphaFoldDB" id="A0A182S9F1"/>
<keyword evidence="4" id="KW-1185">Reference proteome</keyword>
<evidence type="ECO:0000313" key="4">
    <source>
        <dbReference type="Proteomes" id="UP000075901"/>
    </source>
</evidence>
<reference evidence="3" key="2">
    <citation type="submission" date="2020-05" db="UniProtKB">
        <authorList>
            <consortium name="EnsemblMetazoa"/>
        </authorList>
    </citation>
    <scope>IDENTIFICATION</scope>
    <source>
        <strain evidence="3">maculatus3</strain>
    </source>
</reference>
<keyword evidence="2" id="KW-0472">Membrane</keyword>
<feature type="compositionally biased region" description="Basic and acidic residues" evidence="1">
    <location>
        <begin position="145"/>
        <end position="154"/>
    </location>
</feature>
<evidence type="ECO:0000313" key="3">
    <source>
        <dbReference type="EnsemblMetazoa" id="AMAM002317-PA"/>
    </source>
</evidence>
<organism evidence="3 4">
    <name type="scientific">Anopheles maculatus</name>
    <dbReference type="NCBI Taxonomy" id="74869"/>
    <lineage>
        <taxon>Eukaryota</taxon>
        <taxon>Metazoa</taxon>
        <taxon>Ecdysozoa</taxon>
        <taxon>Arthropoda</taxon>
        <taxon>Hexapoda</taxon>
        <taxon>Insecta</taxon>
        <taxon>Pterygota</taxon>
        <taxon>Neoptera</taxon>
        <taxon>Endopterygota</taxon>
        <taxon>Diptera</taxon>
        <taxon>Nematocera</taxon>
        <taxon>Culicoidea</taxon>
        <taxon>Culicidae</taxon>
        <taxon>Anophelinae</taxon>
        <taxon>Anopheles</taxon>
        <taxon>Anopheles maculatus group</taxon>
    </lineage>
</organism>
<sequence>MEYKVDLERAIVADFAKSSTSKRYTKTIYTLTALSSIALGALVMALFYHWNEIQTIANDRRLEIQDVKEVIRLTDVLLTKHDENAANIEKLLTLFQHNPLQSEQATTDGKHFEENLTFKQPKDIIENDGNGNLAEGKQSTVSSGEHGDMSHRVENLTPNGFHSGITDSDETKQPDSASRDEKSSSESFQWKWSFPQSAWLKLSPYGINYGTSDDNTVLSKEQQ</sequence>
<feature type="transmembrane region" description="Helical" evidence="2">
    <location>
        <begin position="27"/>
        <end position="50"/>
    </location>
</feature>
<proteinExistence type="predicted"/>
<evidence type="ECO:0000256" key="2">
    <source>
        <dbReference type="SAM" id="Phobius"/>
    </source>
</evidence>
<protein>
    <submittedName>
        <fullName evidence="3">Uncharacterized protein</fullName>
    </submittedName>
</protein>
<accession>A0A182S9F1</accession>
<reference evidence="4" key="1">
    <citation type="submission" date="2013-09" db="EMBL/GenBank/DDBJ databases">
        <title>The Genome Sequence of Anopheles maculatus species B.</title>
        <authorList>
            <consortium name="The Broad Institute Genomics Platform"/>
            <person name="Neafsey D.E."/>
            <person name="Besansky N."/>
            <person name="Howell P."/>
            <person name="Walton C."/>
            <person name="Young S.K."/>
            <person name="Zeng Q."/>
            <person name="Gargeya S."/>
            <person name="Fitzgerald M."/>
            <person name="Haas B."/>
            <person name="Abouelleil A."/>
            <person name="Allen A.W."/>
            <person name="Alvarado L."/>
            <person name="Arachchi H.M."/>
            <person name="Berlin A.M."/>
            <person name="Chapman S.B."/>
            <person name="Gainer-Dewar J."/>
            <person name="Goldberg J."/>
            <person name="Griggs A."/>
            <person name="Gujja S."/>
            <person name="Hansen M."/>
            <person name="Howarth C."/>
            <person name="Imamovic A."/>
            <person name="Ireland A."/>
            <person name="Larimer J."/>
            <person name="McCowan C."/>
            <person name="Murphy C."/>
            <person name="Pearson M."/>
            <person name="Poon T.W."/>
            <person name="Priest M."/>
            <person name="Roberts A."/>
            <person name="Saif S."/>
            <person name="Shea T."/>
            <person name="Sisk P."/>
            <person name="Sykes S."/>
            <person name="Wortman J."/>
            <person name="Nusbaum C."/>
            <person name="Birren B."/>
        </authorList>
    </citation>
    <scope>NUCLEOTIDE SEQUENCE [LARGE SCALE GENOMIC DNA]</scope>
    <source>
        <strain evidence="4">maculatus3</strain>
    </source>
</reference>
<keyword evidence="2" id="KW-1133">Transmembrane helix</keyword>
<evidence type="ECO:0000256" key="1">
    <source>
        <dbReference type="SAM" id="MobiDB-lite"/>
    </source>
</evidence>
<dbReference type="EnsemblMetazoa" id="AMAM002317-RA">
    <property type="protein sequence ID" value="AMAM002317-PA"/>
    <property type="gene ID" value="AMAM002317"/>
</dbReference>
<feature type="region of interest" description="Disordered" evidence="1">
    <location>
        <begin position="117"/>
        <end position="188"/>
    </location>
</feature>